<evidence type="ECO:0000256" key="1">
    <source>
        <dbReference type="ARBA" id="ARBA00000085"/>
    </source>
</evidence>
<dbReference type="Gene3D" id="3.40.50.2300">
    <property type="match status" value="1"/>
</dbReference>
<feature type="region of interest" description="Disordered" evidence="9">
    <location>
        <begin position="523"/>
        <end position="550"/>
    </location>
</feature>
<dbReference type="Gene3D" id="3.30.450.20">
    <property type="entry name" value="PAS domain"/>
    <property type="match status" value="1"/>
</dbReference>
<dbReference type="SUPFAM" id="SSF55781">
    <property type="entry name" value="GAF domain-like"/>
    <property type="match status" value="1"/>
</dbReference>
<dbReference type="GO" id="GO:0004673">
    <property type="term" value="F:protein histidine kinase activity"/>
    <property type="evidence" value="ECO:0007669"/>
    <property type="project" value="UniProtKB-EC"/>
</dbReference>
<dbReference type="SMART" id="SM00911">
    <property type="entry name" value="HWE_HK"/>
    <property type="match status" value="1"/>
</dbReference>
<dbReference type="InterPro" id="IPR011102">
    <property type="entry name" value="Sig_transdc_His_kinase_HWE"/>
</dbReference>
<dbReference type="SUPFAM" id="SSF52172">
    <property type="entry name" value="CheY-like"/>
    <property type="match status" value="1"/>
</dbReference>
<keyword evidence="12" id="KW-1185">Reference proteome</keyword>
<dbReference type="Gene3D" id="3.30.450.40">
    <property type="match status" value="1"/>
</dbReference>
<evidence type="ECO:0000256" key="8">
    <source>
        <dbReference type="PROSITE-ProRule" id="PRU00169"/>
    </source>
</evidence>
<evidence type="ECO:0000256" key="2">
    <source>
        <dbReference type="ARBA" id="ARBA00012438"/>
    </source>
</evidence>
<dbReference type="PANTHER" id="PTHR41523:SF7">
    <property type="entry name" value="HISTIDINE KINASE"/>
    <property type="match status" value="1"/>
</dbReference>
<dbReference type="InterPro" id="IPR036890">
    <property type="entry name" value="HATPase_C_sf"/>
</dbReference>
<organism evidence="11 12">
    <name type="scientific">Histidinibacterium aquaticum</name>
    <dbReference type="NCBI Taxonomy" id="2613962"/>
    <lineage>
        <taxon>Bacteria</taxon>
        <taxon>Pseudomonadati</taxon>
        <taxon>Pseudomonadota</taxon>
        <taxon>Alphaproteobacteria</taxon>
        <taxon>Rhodobacterales</taxon>
        <taxon>Paracoccaceae</taxon>
        <taxon>Histidinibacterium</taxon>
    </lineage>
</organism>
<dbReference type="RefSeq" id="WP_150446275.1">
    <property type="nucleotide sequence ID" value="NZ_VYQE01000005.1"/>
</dbReference>
<dbReference type="EC" id="2.7.13.3" evidence="2"/>
<dbReference type="PANTHER" id="PTHR41523">
    <property type="entry name" value="TWO-COMPONENT SYSTEM SENSOR PROTEIN"/>
    <property type="match status" value="1"/>
</dbReference>
<dbReference type="GO" id="GO:0005524">
    <property type="term" value="F:ATP binding"/>
    <property type="evidence" value="ECO:0007669"/>
    <property type="project" value="UniProtKB-KW"/>
</dbReference>
<keyword evidence="4" id="KW-0808">Transferase</keyword>
<dbReference type="SMART" id="SM00065">
    <property type="entry name" value="GAF"/>
    <property type="match status" value="1"/>
</dbReference>
<evidence type="ECO:0000256" key="3">
    <source>
        <dbReference type="ARBA" id="ARBA00022553"/>
    </source>
</evidence>
<keyword evidence="3 8" id="KW-0597">Phosphoprotein</keyword>
<gene>
    <name evidence="11" type="ORF">F3S47_15840</name>
</gene>
<dbReference type="Pfam" id="PF00072">
    <property type="entry name" value="Response_reg"/>
    <property type="match status" value="1"/>
</dbReference>
<dbReference type="PROSITE" id="PS50110">
    <property type="entry name" value="RESPONSE_REGULATORY"/>
    <property type="match status" value="1"/>
</dbReference>
<dbReference type="InterPro" id="IPR003018">
    <property type="entry name" value="GAF"/>
</dbReference>
<reference evidence="11 12" key="1">
    <citation type="submission" date="2019-09" db="EMBL/GenBank/DDBJ databases">
        <authorList>
            <person name="Park J.-S."/>
            <person name="Choi H.-J."/>
        </authorList>
    </citation>
    <scope>NUCLEOTIDE SEQUENCE [LARGE SCALE GENOMIC DNA]</scope>
    <source>
        <strain evidence="11 12">176SS1-4</strain>
    </source>
</reference>
<keyword evidence="7" id="KW-0067">ATP-binding</keyword>
<dbReference type="GO" id="GO:0000160">
    <property type="term" value="P:phosphorelay signal transduction system"/>
    <property type="evidence" value="ECO:0007669"/>
    <property type="project" value="InterPro"/>
</dbReference>
<evidence type="ECO:0000256" key="4">
    <source>
        <dbReference type="ARBA" id="ARBA00022679"/>
    </source>
</evidence>
<evidence type="ECO:0000313" key="12">
    <source>
        <dbReference type="Proteomes" id="UP000326554"/>
    </source>
</evidence>
<keyword evidence="6" id="KW-0418">Kinase</keyword>
<dbReference type="Pfam" id="PF07536">
    <property type="entry name" value="HWE_HK"/>
    <property type="match status" value="1"/>
</dbReference>
<sequence length="669" mass="72790">MLRHQSPRHDPMSFLAGGGEMGQRIREFDWANHPLGTPDTWPQPLRSALAICLNSAFPTAIYWGSELRLLYNDAWAPIPGPRHPAALGAPAQEVWSDIWHVIEPQFIEVVSTGRGLFLEEQLLPMRRFGVEEELYFNYSFTPIRSEDGGIVGIFNSGNEVTNTVVSRRHNQLLLEVNDAFRAAPDASSALDRTLAIIGEKLDVERVGLRAATLHDSGDGLPIIAEWTAPGVTPIGGNVPSRSLGPAVLDTLSAGRVVQIDTAAEAYDPEAAETLRRLGVSASLSMPWIVDDKLTAVLFLHSIEPRHWTNLEIATVEKVLDKAMNLAERERALARERTLAREVDHRARNLMGVIQSIVRMTSAPDVAGLKSKLLERISALSRTHSILSSNRWDEISLADLVDQEIAPYASGAPEAVWVSGPSMTLDAGRTQSIGLVIHELATNAAKYGALRDPGGRLEVTWSSDAEAELRLLWREDVPGLETAESGSEQSGFGSMLLRRVAEDHLGGTLSRRQVGTVLSYELTIPTNRSAPEPTHSEPLADPARPEPGGPPSILIVEDESVVAMDMAEMARDLGYSVFEIASSVDSGLAAVAERLPDIALLDVDLKGRSSLPIAERLRGLGVPVLLATGYDLDNDAGHPASGFPRITKPISEAELAWHLEELRLTETERA</sequence>
<dbReference type="EMBL" id="VYQE01000005">
    <property type="protein sequence ID" value="KAA9006023.1"/>
    <property type="molecule type" value="Genomic_DNA"/>
</dbReference>
<feature type="domain" description="Response regulatory" evidence="10">
    <location>
        <begin position="551"/>
        <end position="662"/>
    </location>
</feature>
<evidence type="ECO:0000259" key="10">
    <source>
        <dbReference type="PROSITE" id="PS50110"/>
    </source>
</evidence>
<dbReference type="Proteomes" id="UP000326554">
    <property type="component" value="Unassembled WGS sequence"/>
</dbReference>
<name>A0A5J5GE24_9RHOB</name>
<accession>A0A5J5GE24</accession>
<comment type="caution">
    <text evidence="11">The sequence shown here is derived from an EMBL/GenBank/DDBJ whole genome shotgun (WGS) entry which is preliminary data.</text>
</comment>
<dbReference type="SMART" id="SM00448">
    <property type="entry name" value="REC"/>
    <property type="match status" value="1"/>
</dbReference>
<dbReference type="InterPro" id="IPR011006">
    <property type="entry name" value="CheY-like_superfamily"/>
</dbReference>
<dbReference type="Gene3D" id="3.30.565.10">
    <property type="entry name" value="Histidine kinase-like ATPase, C-terminal domain"/>
    <property type="match status" value="1"/>
</dbReference>
<evidence type="ECO:0000256" key="7">
    <source>
        <dbReference type="ARBA" id="ARBA00022840"/>
    </source>
</evidence>
<proteinExistence type="predicted"/>
<dbReference type="AlphaFoldDB" id="A0A5J5GE24"/>
<dbReference type="InterPro" id="IPR029016">
    <property type="entry name" value="GAF-like_dom_sf"/>
</dbReference>
<feature type="modified residue" description="4-aspartylphosphate" evidence="8">
    <location>
        <position position="601"/>
    </location>
</feature>
<evidence type="ECO:0000313" key="11">
    <source>
        <dbReference type="EMBL" id="KAA9006023.1"/>
    </source>
</evidence>
<evidence type="ECO:0000256" key="5">
    <source>
        <dbReference type="ARBA" id="ARBA00022741"/>
    </source>
</evidence>
<evidence type="ECO:0000256" key="6">
    <source>
        <dbReference type="ARBA" id="ARBA00022777"/>
    </source>
</evidence>
<comment type="catalytic activity">
    <reaction evidence="1">
        <text>ATP + protein L-histidine = ADP + protein N-phospho-L-histidine.</text>
        <dbReference type="EC" id="2.7.13.3"/>
    </reaction>
</comment>
<keyword evidence="5" id="KW-0547">Nucleotide-binding</keyword>
<dbReference type="InterPro" id="IPR001789">
    <property type="entry name" value="Sig_transdc_resp-reg_receiver"/>
</dbReference>
<dbReference type="Pfam" id="PF01590">
    <property type="entry name" value="GAF"/>
    <property type="match status" value="1"/>
</dbReference>
<protein>
    <recommendedName>
        <fullName evidence="2">histidine kinase</fullName>
        <ecNumber evidence="2">2.7.13.3</ecNumber>
    </recommendedName>
</protein>
<evidence type="ECO:0000256" key="9">
    <source>
        <dbReference type="SAM" id="MobiDB-lite"/>
    </source>
</evidence>